<dbReference type="SUPFAM" id="SSF53756">
    <property type="entry name" value="UDP-Glycosyltransferase/glycogen phosphorylase"/>
    <property type="match status" value="1"/>
</dbReference>
<sequence>MKKILFIRSGKAFLPEINAYINYFNKSGEFEAFDSSNIEGEYILNDFDIIWEFKGIGGLKVKDQILIHEYASLSTGAFPRLKNILKTKLNYKPYLRIFLNEDVRKEFNFKDNIDYCYRDMGIDESFLKVENGKKEFDFVYVGSISKEREIDKLLRKFTENNNGNICLIGDVEDKIFKKYKNNKNIIFTGKVSYEEVPKIASKAEFGINFIPDKYPFNIQTSTKLLEYLALGLKVVTTDYKWVRKFEKKYKCSFYKLNKDLQFNIEDIQKYKFISNFNAKDFLWDSIFKRINLIKKIKGLA</sequence>
<dbReference type="RefSeq" id="WP_120667560.1">
    <property type="nucleotide sequence ID" value="NZ_AZRV01000012.1"/>
</dbReference>
<dbReference type="Gene3D" id="3.40.50.2000">
    <property type="entry name" value="Glycogen Phosphorylase B"/>
    <property type="match status" value="1"/>
</dbReference>
<keyword evidence="2" id="KW-0808">Transferase</keyword>
<accession>A0A420VH11</accession>
<dbReference type="Proteomes" id="UP000286235">
    <property type="component" value="Unassembled WGS sequence"/>
</dbReference>
<name>A0A420VH11_9BACI</name>
<dbReference type="EMBL" id="AZRV01000012">
    <property type="protein sequence ID" value="RKO62836.1"/>
    <property type="molecule type" value="Genomic_DNA"/>
</dbReference>
<dbReference type="Pfam" id="PF00534">
    <property type="entry name" value="Glycos_transf_1"/>
    <property type="match status" value="1"/>
</dbReference>
<proteinExistence type="predicted"/>
<dbReference type="InterPro" id="IPR001296">
    <property type="entry name" value="Glyco_trans_1"/>
</dbReference>
<dbReference type="GO" id="GO:0016757">
    <property type="term" value="F:glycosyltransferase activity"/>
    <property type="evidence" value="ECO:0007669"/>
    <property type="project" value="InterPro"/>
</dbReference>
<protein>
    <submittedName>
        <fullName evidence="2">Glycosyltransferase</fullName>
    </submittedName>
</protein>
<gene>
    <name evidence="2" type="ORF">Cdeb_00566</name>
</gene>
<evidence type="ECO:0000313" key="3">
    <source>
        <dbReference type="Proteomes" id="UP000286235"/>
    </source>
</evidence>
<evidence type="ECO:0000313" key="2">
    <source>
        <dbReference type="EMBL" id="RKO62836.1"/>
    </source>
</evidence>
<evidence type="ECO:0000259" key="1">
    <source>
        <dbReference type="Pfam" id="PF00534"/>
    </source>
</evidence>
<feature type="domain" description="Glycosyl transferase family 1" evidence="1">
    <location>
        <begin position="128"/>
        <end position="251"/>
    </location>
</feature>
<dbReference type="AlphaFoldDB" id="A0A420VH11"/>
<reference evidence="2 3" key="1">
    <citation type="submission" date="2013-12" db="EMBL/GenBank/DDBJ databases">
        <title>Genome and proteome characterization of Caldibacillus debilis GB1 derived from a cellulolytic aero-tolerant co-culture.</title>
        <authorList>
            <person name="Wushke S.T."/>
            <person name="Zhang X."/>
            <person name="Fristensky B."/>
            <person name="Wilkins J.A."/>
            <person name="Levin D.B."/>
            <person name="Sparling R."/>
        </authorList>
    </citation>
    <scope>NUCLEOTIDE SEQUENCE [LARGE SCALE GENOMIC DNA]</scope>
    <source>
        <strain evidence="2 3">GB1</strain>
    </source>
</reference>
<comment type="caution">
    <text evidence="2">The sequence shown here is derived from an EMBL/GenBank/DDBJ whole genome shotgun (WGS) entry which is preliminary data.</text>
</comment>
<keyword evidence="3" id="KW-1185">Reference proteome</keyword>
<organism evidence="2 3">
    <name type="scientific">Caldibacillus debilis GB1</name>
    <dbReference type="NCBI Taxonomy" id="1339248"/>
    <lineage>
        <taxon>Bacteria</taxon>
        <taxon>Bacillati</taxon>
        <taxon>Bacillota</taxon>
        <taxon>Bacilli</taxon>
        <taxon>Bacillales</taxon>
        <taxon>Bacillaceae</taxon>
        <taxon>Caldibacillus</taxon>
    </lineage>
</organism>